<feature type="compositionally biased region" description="Basic and acidic residues" evidence="1">
    <location>
        <begin position="123"/>
        <end position="136"/>
    </location>
</feature>
<gene>
    <name evidence="2" type="ORF">DK846_08750</name>
</gene>
<evidence type="ECO:0000313" key="2">
    <source>
        <dbReference type="EMBL" id="PWR72068.1"/>
    </source>
</evidence>
<accession>A0A2V2N6F0</accession>
<evidence type="ECO:0000256" key="1">
    <source>
        <dbReference type="SAM" id="MobiDB-lite"/>
    </source>
</evidence>
<proteinExistence type="predicted"/>
<evidence type="ECO:0000313" key="3">
    <source>
        <dbReference type="Proteomes" id="UP000245657"/>
    </source>
</evidence>
<feature type="compositionally biased region" description="Polar residues" evidence="1">
    <location>
        <begin position="218"/>
        <end position="234"/>
    </location>
</feature>
<sequence>MVVIAVLLFAGTGFLLMYKGTSGHNPTDSFPKNNEKMKAPGQGNNGDQMHRSSGWPGSGESGSSSPENVGGEHGCRMAHHGQMKMMKPDDAGPHNEGDHDSKLSENSPDHSRPNQGCPGMMKQGREDHEMGSRDDTCPCMRDSSMEPGEIDRFTGPRNGDNQEKMSGNSPESGRKMYNQCPNKEKITQGTSGDQALPGEKHNQGFDRNDNPSSHHRFQSNNPQAGRSDQTNQEQVYLVVAKQG</sequence>
<reference evidence="2 3" key="1">
    <citation type="submission" date="2018-05" db="EMBL/GenBank/DDBJ databases">
        <title>Draft genome of Methanospirillum lacunae Ki8-1.</title>
        <authorList>
            <person name="Dueholm M.S."/>
            <person name="Nielsen P.H."/>
            <person name="Bakmann L.F."/>
            <person name="Otzen D.E."/>
        </authorList>
    </citation>
    <scope>NUCLEOTIDE SEQUENCE [LARGE SCALE GENOMIC DNA]</scope>
    <source>
        <strain evidence="2 3">Ki8-1</strain>
    </source>
</reference>
<dbReference type="EMBL" id="QGMY01000007">
    <property type="protein sequence ID" value="PWR72068.1"/>
    <property type="molecule type" value="Genomic_DNA"/>
</dbReference>
<feature type="compositionally biased region" description="Basic and acidic residues" evidence="1">
    <location>
        <begin position="86"/>
        <end position="112"/>
    </location>
</feature>
<feature type="compositionally biased region" description="Basic and acidic residues" evidence="1">
    <location>
        <begin position="198"/>
        <end position="209"/>
    </location>
</feature>
<comment type="caution">
    <text evidence="2">The sequence shown here is derived from an EMBL/GenBank/DDBJ whole genome shotgun (WGS) entry which is preliminary data.</text>
</comment>
<keyword evidence="3" id="KW-1185">Reference proteome</keyword>
<dbReference type="Proteomes" id="UP000245657">
    <property type="component" value="Unassembled WGS sequence"/>
</dbReference>
<dbReference type="AlphaFoldDB" id="A0A2V2N6F0"/>
<name>A0A2V2N6F0_9EURY</name>
<feature type="region of interest" description="Disordered" evidence="1">
    <location>
        <begin position="24"/>
        <end position="234"/>
    </location>
</feature>
<protein>
    <submittedName>
        <fullName evidence="2">Uncharacterized protein</fullName>
    </submittedName>
</protein>
<organism evidence="2 3">
    <name type="scientific">Methanospirillum lacunae</name>
    <dbReference type="NCBI Taxonomy" id="668570"/>
    <lineage>
        <taxon>Archaea</taxon>
        <taxon>Methanobacteriati</taxon>
        <taxon>Methanobacteriota</taxon>
        <taxon>Stenosarchaea group</taxon>
        <taxon>Methanomicrobia</taxon>
        <taxon>Methanomicrobiales</taxon>
        <taxon>Methanospirillaceae</taxon>
        <taxon>Methanospirillum</taxon>
    </lineage>
</organism>